<keyword evidence="7" id="KW-1185">Reference proteome</keyword>
<dbReference type="Proteomes" id="UP000255024">
    <property type="component" value="Unassembled WGS sequence"/>
</dbReference>
<dbReference type="GeneID" id="93527910"/>
<dbReference type="AlphaFoldDB" id="A0A378RZ77"/>
<comment type="cofactor">
    <cofactor evidence="1">
        <name>pyridoxal 5'-phosphate</name>
        <dbReference type="ChEBI" id="CHEBI:597326"/>
    </cofactor>
</comment>
<dbReference type="GO" id="GO:0030170">
    <property type="term" value="F:pyridoxal phosphate binding"/>
    <property type="evidence" value="ECO:0007669"/>
    <property type="project" value="TreeGrafter"/>
</dbReference>
<evidence type="ECO:0000313" key="5">
    <source>
        <dbReference type="EMBL" id="QQT98488.1"/>
    </source>
</evidence>
<dbReference type="EMBL" id="UGQL01000001">
    <property type="protein sequence ID" value="STZ27658.1"/>
    <property type="molecule type" value="Genomic_DNA"/>
</dbReference>
<protein>
    <submittedName>
        <fullName evidence="5 6">Alanine racemase</fullName>
    </submittedName>
</protein>
<dbReference type="Pfam" id="PF01168">
    <property type="entry name" value="Ala_racemase_N"/>
    <property type="match status" value="1"/>
</dbReference>
<proteinExistence type="predicted"/>
<accession>A0A378RZ77</accession>
<dbReference type="Gene3D" id="3.20.20.10">
    <property type="entry name" value="Alanine racemase"/>
    <property type="match status" value="1"/>
</dbReference>
<sequence length="357" mass="40633">MAFLTLNKTKLKHNFDLLENLFDTEGITWAVVGKLLCGNSLFLEQVLELKPKQICDSRVSNLKSIKLIDPDIETIYIKPAPNGSIDEIVEYADISFNTELETIKLLSKEAVKQDKIHKIVIMVELGELREGVLREDLISFYEKVFSLPHIEIIGLGTNLTCMYGILPNNDKLIQLSLYKELLELKFNKKLPFISGGASVTLPLIVNHQLPKAINHFRIGETLFMGTNAYDGSQYEEYEQHIFKLHAEIIELHEKPMMPSGETGINMTGEKIEFNPEWEDVTKFRAIIDLGLLDIDTDHFFPVNTKHQLVGSSSDMMVIDLDANPEKLKVGDTISFHMDYMGILRLMNSDYVEKKVIT</sequence>
<reference evidence="6 7" key="1">
    <citation type="submission" date="2018-06" db="EMBL/GenBank/DDBJ databases">
        <authorList>
            <consortium name="Pathogen Informatics"/>
            <person name="Doyle S."/>
        </authorList>
    </citation>
    <scope>NUCLEOTIDE SEQUENCE [LARGE SCALE GENOMIC DNA]</scope>
    <source>
        <strain evidence="6 7">NCTC11179</strain>
    </source>
</reference>
<evidence type="ECO:0000256" key="3">
    <source>
        <dbReference type="ARBA" id="ARBA00023235"/>
    </source>
</evidence>
<dbReference type="SUPFAM" id="SSF51419">
    <property type="entry name" value="PLP-binding barrel"/>
    <property type="match status" value="1"/>
</dbReference>
<dbReference type="PANTHER" id="PTHR30511">
    <property type="entry name" value="ALANINE RACEMASE"/>
    <property type="match status" value="1"/>
</dbReference>
<name>A0A378RZ77_MYROD</name>
<dbReference type="EMBL" id="CP068108">
    <property type="protein sequence ID" value="QQT98488.1"/>
    <property type="molecule type" value="Genomic_DNA"/>
</dbReference>
<evidence type="ECO:0000313" key="6">
    <source>
        <dbReference type="EMBL" id="STZ27658.1"/>
    </source>
</evidence>
<evidence type="ECO:0000313" key="7">
    <source>
        <dbReference type="Proteomes" id="UP000255024"/>
    </source>
</evidence>
<dbReference type="PANTHER" id="PTHR30511:SF3">
    <property type="entry name" value="LYSINE RACEMASE"/>
    <property type="match status" value="1"/>
</dbReference>
<feature type="domain" description="Alanine racemase N-terminal" evidence="4">
    <location>
        <begin position="8"/>
        <end position="225"/>
    </location>
</feature>
<evidence type="ECO:0000256" key="2">
    <source>
        <dbReference type="ARBA" id="ARBA00022898"/>
    </source>
</evidence>
<dbReference type="InterPro" id="IPR029066">
    <property type="entry name" value="PLP-binding_barrel"/>
</dbReference>
<dbReference type="OrthoDB" id="504078at2"/>
<dbReference type="InterPro" id="IPR000821">
    <property type="entry name" value="Ala_racemase"/>
</dbReference>
<keyword evidence="2" id="KW-0663">Pyridoxal phosphate</keyword>
<dbReference type="Proteomes" id="UP000596202">
    <property type="component" value="Chromosome"/>
</dbReference>
<evidence type="ECO:0000259" key="4">
    <source>
        <dbReference type="Pfam" id="PF01168"/>
    </source>
</evidence>
<dbReference type="GO" id="GO:0005829">
    <property type="term" value="C:cytosol"/>
    <property type="evidence" value="ECO:0007669"/>
    <property type="project" value="TreeGrafter"/>
</dbReference>
<evidence type="ECO:0000313" key="8">
    <source>
        <dbReference type="Proteomes" id="UP000596202"/>
    </source>
</evidence>
<organism evidence="6 7">
    <name type="scientific">Myroides odoratus</name>
    <name type="common">Flavobacterium odoratum</name>
    <dbReference type="NCBI Taxonomy" id="256"/>
    <lineage>
        <taxon>Bacteria</taxon>
        <taxon>Pseudomonadati</taxon>
        <taxon>Bacteroidota</taxon>
        <taxon>Flavobacteriia</taxon>
        <taxon>Flavobacteriales</taxon>
        <taxon>Flavobacteriaceae</taxon>
        <taxon>Myroides</taxon>
    </lineage>
</organism>
<reference evidence="5 8" key="2">
    <citation type="submission" date="2021-01" db="EMBL/GenBank/DDBJ databases">
        <title>FDA dAtabase for Regulatory Grade micrObial Sequences (FDA-ARGOS): Supporting development and validation of Infectious Disease Dx tests.</title>
        <authorList>
            <person name="Sproer C."/>
            <person name="Gronow S."/>
            <person name="Severitt S."/>
            <person name="Schroder I."/>
            <person name="Tallon L."/>
            <person name="Sadzewicz L."/>
            <person name="Zhao X."/>
            <person name="Boylan J."/>
            <person name="Ott S."/>
            <person name="Bowen H."/>
            <person name="Vavikolanu K."/>
            <person name="Mehta A."/>
            <person name="Aluvathingal J."/>
            <person name="Nadendla S."/>
            <person name="Lowell S."/>
            <person name="Myers T."/>
            <person name="Yan Y."/>
            <person name="Sichtig H."/>
        </authorList>
    </citation>
    <scope>NUCLEOTIDE SEQUENCE [LARGE SCALE GENOMIC DNA]</scope>
    <source>
        <strain evidence="5 8">FDAARGOS_1131</strain>
    </source>
</reference>
<dbReference type="RefSeq" id="WP_002985287.1">
    <property type="nucleotide sequence ID" value="NZ_CP068107.1"/>
</dbReference>
<keyword evidence="3" id="KW-0413">Isomerase</keyword>
<dbReference type="InterPro" id="IPR001608">
    <property type="entry name" value="Ala_racemase_N"/>
</dbReference>
<evidence type="ECO:0000256" key="1">
    <source>
        <dbReference type="ARBA" id="ARBA00001933"/>
    </source>
</evidence>
<gene>
    <name evidence="5" type="ORF">I6I88_09600</name>
    <name evidence="6" type="ORF">NCTC11179_01194</name>
</gene>
<dbReference type="GO" id="GO:0008784">
    <property type="term" value="F:alanine racemase activity"/>
    <property type="evidence" value="ECO:0007669"/>
    <property type="project" value="TreeGrafter"/>
</dbReference>